<gene>
    <name evidence="2" type="ORF">PLEPLA_LOCUS16796</name>
</gene>
<feature type="compositionally biased region" description="Basic residues" evidence="1">
    <location>
        <begin position="168"/>
        <end position="181"/>
    </location>
</feature>
<reference evidence="2" key="1">
    <citation type="submission" date="2020-03" db="EMBL/GenBank/DDBJ databases">
        <authorList>
            <person name="Weist P."/>
        </authorList>
    </citation>
    <scope>NUCLEOTIDE SEQUENCE</scope>
</reference>
<evidence type="ECO:0000313" key="3">
    <source>
        <dbReference type="Proteomes" id="UP001153269"/>
    </source>
</evidence>
<evidence type="ECO:0000313" key="2">
    <source>
        <dbReference type="EMBL" id="CAB1428821.1"/>
    </source>
</evidence>
<accession>A0A9N7YKM0</accession>
<dbReference type="EMBL" id="CADEAL010001091">
    <property type="protein sequence ID" value="CAB1428821.1"/>
    <property type="molecule type" value="Genomic_DNA"/>
</dbReference>
<dbReference type="AlphaFoldDB" id="A0A9N7YKM0"/>
<organism evidence="2 3">
    <name type="scientific">Pleuronectes platessa</name>
    <name type="common">European plaice</name>
    <dbReference type="NCBI Taxonomy" id="8262"/>
    <lineage>
        <taxon>Eukaryota</taxon>
        <taxon>Metazoa</taxon>
        <taxon>Chordata</taxon>
        <taxon>Craniata</taxon>
        <taxon>Vertebrata</taxon>
        <taxon>Euteleostomi</taxon>
        <taxon>Actinopterygii</taxon>
        <taxon>Neopterygii</taxon>
        <taxon>Teleostei</taxon>
        <taxon>Neoteleostei</taxon>
        <taxon>Acanthomorphata</taxon>
        <taxon>Carangaria</taxon>
        <taxon>Pleuronectiformes</taxon>
        <taxon>Pleuronectoidei</taxon>
        <taxon>Pleuronectidae</taxon>
        <taxon>Pleuronectes</taxon>
    </lineage>
</organism>
<feature type="compositionally biased region" description="Polar residues" evidence="1">
    <location>
        <begin position="115"/>
        <end position="125"/>
    </location>
</feature>
<feature type="compositionally biased region" description="Polar residues" evidence="1">
    <location>
        <begin position="156"/>
        <end position="165"/>
    </location>
</feature>
<proteinExistence type="predicted"/>
<keyword evidence="3" id="KW-1185">Reference proteome</keyword>
<feature type="compositionally biased region" description="Basic and acidic residues" evidence="1">
    <location>
        <begin position="100"/>
        <end position="113"/>
    </location>
</feature>
<name>A0A9N7YKM0_PLEPL</name>
<evidence type="ECO:0000256" key="1">
    <source>
        <dbReference type="SAM" id="MobiDB-lite"/>
    </source>
</evidence>
<protein>
    <submittedName>
        <fullName evidence="2">Uncharacterized protein</fullName>
    </submittedName>
</protein>
<sequence length="209" mass="22692">MGEKTASQVQDVVVAGSQSSNFLLPKENKSLSIGVPRLTIVGLCSDSGQPNKAFRGYCPFCWSAGTGAGGRLSEFYFENPALAPRLKLLLAGKILMDRRRCEESDRPIEKDSESDMSGSPGSGLQSRLRRAGFCQMKRTLEEVNATCESIPPPQPLRSSVSSLSHMQGRNRQRARGGRRTHVMSSAHPPKTAVVLKEAYEEPPSLVSGD</sequence>
<dbReference type="Proteomes" id="UP001153269">
    <property type="component" value="Unassembled WGS sequence"/>
</dbReference>
<feature type="region of interest" description="Disordered" evidence="1">
    <location>
        <begin position="147"/>
        <end position="209"/>
    </location>
</feature>
<feature type="region of interest" description="Disordered" evidence="1">
    <location>
        <begin position="100"/>
        <end position="127"/>
    </location>
</feature>
<comment type="caution">
    <text evidence="2">The sequence shown here is derived from an EMBL/GenBank/DDBJ whole genome shotgun (WGS) entry which is preliminary data.</text>
</comment>